<protein>
    <submittedName>
        <fullName evidence="2">Uncharacterized protein</fullName>
    </submittedName>
</protein>
<reference evidence="2 3" key="1">
    <citation type="submission" date="2024-06" db="EMBL/GenBank/DDBJ databases">
        <title>The Natural Products Discovery Center: Release of the First 8490 Sequenced Strains for Exploring Actinobacteria Biosynthetic Diversity.</title>
        <authorList>
            <person name="Kalkreuter E."/>
            <person name="Kautsar S.A."/>
            <person name="Yang D."/>
            <person name="Bader C.D."/>
            <person name="Teijaro C.N."/>
            <person name="Fluegel L."/>
            <person name="Davis C.M."/>
            <person name="Simpson J.R."/>
            <person name="Lauterbach L."/>
            <person name="Steele A.D."/>
            <person name="Gui C."/>
            <person name="Meng S."/>
            <person name="Li G."/>
            <person name="Viehrig K."/>
            <person name="Ye F."/>
            <person name="Su P."/>
            <person name="Kiefer A.F."/>
            <person name="Nichols A."/>
            <person name="Cepeda A.J."/>
            <person name="Yan W."/>
            <person name="Fan B."/>
            <person name="Jiang Y."/>
            <person name="Adhikari A."/>
            <person name="Zheng C.-J."/>
            <person name="Schuster L."/>
            <person name="Cowan T.M."/>
            <person name="Smanski M.J."/>
            <person name="Chevrette M.G."/>
            <person name="De Carvalho L.P.S."/>
            <person name="Shen B."/>
        </authorList>
    </citation>
    <scope>NUCLEOTIDE SEQUENCE [LARGE SCALE GENOMIC DNA]</scope>
    <source>
        <strain evidence="2 3">NPDC052768</strain>
    </source>
</reference>
<proteinExistence type="predicted"/>
<evidence type="ECO:0000313" key="2">
    <source>
        <dbReference type="EMBL" id="MEV5244071.1"/>
    </source>
</evidence>
<dbReference type="EMBL" id="JBFATE010000001">
    <property type="protein sequence ID" value="MEV5244071.1"/>
    <property type="molecule type" value="Genomic_DNA"/>
</dbReference>
<dbReference type="RefSeq" id="WP_364018112.1">
    <property type="nucleotide sequence ID" value="NZ_JBFATE010000001.1"/>
</dbReference>
<feature type="region of interest" description="Disordered" evidence="1">
    <location>
        <begin position="443"/>
        <end position="467"/>
    </location>
</feature>
<evidence type="ECO:0000256" key="1">
    <source>
        <dbReference type="SAM" id="MobiDB-lite"/>
    </source>
</evidence>
<accession>A0ABV3J7F2</accession>
<gene>
    <name evidence="2" type="ORF">AB0K95_02145</name>
</gene>
<keyword evidence="3" id="KW-1185">Reference proteome</keyword>
<dbReference type="Proteomes" id="UP001552527">
    <property type="component" value="Unassembled WGS sequence"/>
</dbReference>
<comment type="caution">
    <text evidence="2">The sequence shown here is derived from an EMBL/GenBank/DDBJ whole genome shotgun (WGS) entry which is preliminary data.</text>
</comment>
<sequence>MAMFRYEPVPRDTGVEEALAAVTHDAAWFLARQYAFGEFGGDDAASPVDVSVAQERHPLDGWHGGSLDDATEWQPYDPSSMVLEELVEDESQDGPDPRLVLAGALRWRRALAAAGLLALLPAFARTCAFGPSGALAPDASAAAVRDRLPDPVALAPWLERLAAHDPEAAARFGAAEDTREALATAAAAWLAWWTARIPSQPHTPLRTWDPHRMEYSFSVRASTLADVPLHVAEYHGGHLDWWAFDAAPARTPVAEGALFRDERKTIPTPARFGGMPVSRLWEMEDALVDFGAIDASPADLGRLLLVAYATVYENDWFCAPLPAVVGSLARVVDCTVTDVFGGVTVLAPAAAEDPEWSMYGLSESMGAAAGHSGEGEAGPAPSPWFYRPASLPGGLESPPMESVLFLRDEGVNLAWAVEEKVTDRAGEPIDRYARWIAAAARSAQPPSPAASGPDGAGPDGAGPDRPVRYRVATTVPAHWYPLVPELLDGQPDQEQYRLRLARLIRDAWAPPSPLGRLLTETDWLHEEEVPRSGVRVERSRQFSRWRDGGAHSWTTRRKRSGTGSGSSGLRFDVLEET</sequence>
<feature type="compositionally biased region" description="Low complexity" evidence="1">
    <location>
        <begin position="443"/>
        <end position="453"/>
    </location>
</feature>
<organism evidence="2 3">
    <name type="scientific">Streptomyces werraensis</name>
    <dbReference type="NCBI Taxonomy" id="68284"/>
    <lineage>
        <taxon>Bacteria</taxon>
        <taxon>Bacillati</taxon>
        <taxon>Actinomycetota</taxon>
        <taxon>Actinomycetes</taxon>
        <taxon>Kitasatosporales</taxon>
        <taxon>Streptomycetaceae</taxon>
        <taxon>Streptomyces</taxon>
    </lineage>
</organism>
<feature type="region of interest" description="Disordered" evidence="1">
    <location>
        <begin position="531"/>
        <end position="577"/>
    </location>
</feature>
<evidence type="ECO:0000313" key="3">
    <source>
        <dbReference type="Proteomes" id="UP001552527"/>
    </source>
</evidence>
<feature type="compositionally biased region" description="Basic and acidic residues" evidence="1">
    <location>
        <begin position="531"/>
        <end position="549"/>
    </location>
</feature>
<name>A0ABV3J7F2_9ACTN</name>